<evidence type="ECO:0000256" key="2">
    <source>
        <dbReference type="SAM" id="Phobius"/>
    </source>
</evidence>
<feature type="region of interest" description="Disordered" evidence="1">
    <location>
        <begin position="647"/>
        <end position="671"/>
    </location>
</feature>
<dbReference type="Proteomes" id="UP000628669">
    <property type="component" value="Unassembled WGS sequence"/>
</dbReference>
<protein>
    <recommendedName>
        <fullName evidence="5">Alpha/beta hydrolase</fullName>
    </recommendedName>
</protein>
<dbReference type="PANTHER" id="PTHR33428:SF2">
    <property type="entry name" value="CHLOROPHYLLASE-2"/>
    <property type="match status" value="1"/>
</dbReference>
<feature type="transmembrane region" description="Helical" evidence="2">
    <location>
        <begin position="116"/>
        <end position="138"/>
    </location>
</feature>
<keyword evidence="2" id="KW-0472">Membrane</keyword>
<feature type="compositionally biased region" description="Basic and acidic residues" evidence="1">
    <location>
        <begin position="657"/>
        <end position="671"/>
    </location>
</feature>
<dbReference type="PANTHER" id="PTHR33428">
    <property type="entry name" value="CHLOROPHYLLASE-2, CHLOROPLASTIC"/>
    <property type="match status" value="1"/>
</dbReference>
<reference evidence="4" key="1">
    <citation type="submission" date="2021-01" db="EMBL/GenBank/DDBJ databases">
        <title>Genome public.</title>
        <authorList>
            <person name="Liu C."/>
            <person name="Sun Q."/>
        </authorList>
    </citation>
    <scope>NUCLEOTIDE SEQUENCE [LARGE SCALE GENOMIC DNA]</scope>
    <source>
        <strain evidence="4">YIM B02567</strain>
    </source>
</reference>
<name>A0ABS1FUX1_9FLAO</name>
<accession>A0ABS1FUX1</accession>
<feature type="transmembrane region" description="Helical" evidence="2">
    <location>
        <begin position="150"/>
        <end position="171"/>
    </location>
</feature>
<comment type="caution">
    <text evidence="3">The sequence shown here is derived from an EMBL/GenBank/DDBJ whole genome shotgun (WGS) entry which is preliminary data.</text>
</comment>
<dbReference type="Gene3D" id="3.40.50.1820">
    <property type="entry name" value="alpha/beta hydrolase"/>
    <property type="match status" value="1"/>
</dbReference>
<gene>
    <name evidence="3" type="ORF">JHL15_10795</name>
</gene>
<keyword evidence="4" id="KW-1185">Reference proteome</keyword>
<feature type="transmembrane region" description="Helical" evidence="2">
    <location>
        <begin position="61"/>
        <end position="86"/>
    </location>
</feature>
<sequence>MNENTSIWKKLKTSLLRIQNALTPNRSALKASGFGILISSVLFFILVSADKFLPSIGFGNFILFLLASFLVSYLAGCLMSWLAGLIGKTPPNFRRAIGFVLFFFFYFILLTSTFRWVLIVFLVVFPALTFGALFYWKSKAQTSWSSRQKVFTGVTLFIGILGLGIGGYYYFNGGSSQPALKNYKMSGKLPAPIEAVNPALPGQYKVGFLSYGSGKDTRRSIYGKDARIITPSVDGSLLLKSWNGISGKLRTHYFGFDKSQLPLNAMVWYPENFKGQAPLVLIVHGNHLAQDWSEEGYDYLGKLLASKGYIVASVDENFLNTSFTDLDQKGFKDENGARGWLMLKHLQLWRKWNKDPSNPFFNRINMDQIALIGHSRGGEAMSHAALFNKLPYFPDNANEVFDFNFNIKAYIAIAPVDGQYQPASILAPLEDINYFVIQGAHDMDMQSYGGLATYKRIQYSPGYQGFKAGLYVNQANHGQFNTSWGKYDSSSPYINQFNMTNLMPEDEQQQIAKVYISAFLDVNLKGETIYKPLFTDYRFGRKWLPNHIYFNQFEDSQTTFVARYEEDLNLSTATLPGVSISTENLSLWKESQQKLMWDGLMSRAVIVGWNHKETANKTGRYTFNFNESTGLDLKGKALAFNLAESDESSLAPKKGQKKNDDKKEEPAKTDQQKKAIDFSIILTDQKGTQVRFLLSDCAPLQPQLKKNITKFAFFNDYVNAEAIPDYFYFDLDTLQKKYPALDLNGLKSISFIFDKTPEGVIILDDVSFVKLSGSLN</sequence>
<evidence type="ECO:0000313" key="3">
    <source>
        <dbReference type="EMBL" id="MBK1896241.1"/>
    </source>
</evidence>
<evidence type="ECO:0008006" key="5">
    <source>
        <dbReference type="Google" id="ProtNLM"/>
    </source>
</evidence>
<evidence type="ECO:0000313" key="4">
    <source>
        <dbReference type="Proteomes" id="UP000628669"/>
    </source>
</evidence>
<keyword evidence="2" id="KW-1133">Transmembrane helix</keyword>
<organism evidence="3 4">
    <name type="scientific">Chryseobacterium paridis</name>
    <dbReference type="NCBI Taxonomy" id="2800328"/>
    <lineage>
        <taxon>Bacteria</taxon>
        <taxon>Pseudomonadati</taxon>
        <taxon>Bacteroidota</taxon>
        <taxon>Flavobacteriia</taxon>
        <taxon>Flavobacteriales</taxon>
        <taxon>Weeksellaceae</taxon>
        <taxon>Chryseobacterium group</taxon>
        <taxon>Chryseobacterium</taxon>
    </lineage>
</organism>
<dbReference type="InterPro" id="IPR017395">
    <property type="entry name" value="Chlorophyllase-like"/>
</dbReference>
<evidence type="ECO:0000256" key="1">
    <source>
        <dbReference type="SAM" id="MobiDB-lite"/>
    </source>
</evidence>
<dbReference type="Pfam" id="PF07224">
    <property type="entry name" value="Chlorophyllase"/>
    <property type="match status" value="1"/>
</dbReference>
<proteinExistence type="predicted"/>
<dbReference type="RefSeq" id="WP_200245682.1">
    <property type="nucleotide sequence ID" value="NZ_JAENHK010000010.1"/>
</dbReference>
<keyword evidence="2" id="KW-0812">Transmembrane</keyword>
<dbReference type="SUPFAM" id="SSF53474">
    <property type="entry name" value="alpha/beta-Hydrolases"/>
    <property type="match status" value="1"/>
</dbReference>
<feature type="transmembrane region" description="Helical" evidence="2">
    <location>
        <begin position="27"/>
        <end position="49"/>
    </location>
</feature>
<dbReference type="InterPro" id="IPR029058">
    <property type="entry name" value="AB_hydrolase_fold"/>
</dbReference>
<feature type="transmembrane region" description="Helical" evidence="2">
    <location>
        <begin position="93"/>
        <end position="110"/>
    </location>
</feature>
<dbReference type="EMBL" id="JAENHK010000010">
    <property type="protein sequence ID" value="MBK1896241.1"/>
    <property type="molecule type" value="Genomic_DNA"/>
</dbReference>